<name>A0A2N3PNR8_9PROT</name>
<reference evidence="3" key="1">
    <citation type="submission" date="2017-12" db="EMBL/GenBank/DDBJ databases">
        <title>Draft genome sequence of Telmatospirillum siberiense 26-4b1T, an acidotolerant peatland alphaproteobacterium potentially involved in sulfur cycling.</title>
        <authorList>
            <person name="Hausmann B."/>
            <person name="Pjevac P."/>
            <person name="Schreck K."/>
            <person name="Herbold C.W."/>
            <person name="Daims H."/>
            <person name="Wagner M."/>
            <person name="Pester M."/>
            <person name="Loy A."/>
        </authorList>
    </citation>
    <scope>NUCLEOTIDE SEQUENCE [LARGE SCALE GENOMIC DNA]</scope>
    <source>
        <strain evidence="3">26-4b1</strain>
    </source>
</reference>
<proteinExistence type="predicted"/>
<protein>
    <recommendedName>
        <fullName evidence="4">Lipoprotein</fullName>
    </recommendedName>
</protein>
<feature type="chain" id="PRO_5014613137" description="Lipoprotein" evidence="1">
    <location>
        <begin position="21"/>
        <end position="99"/>
    </location>
</feature>
<keyword evidence="1" id="KW-0732">Signal</keyword>
<dbReference type="EMBL" id="PIUM01000039">
    <property type="protein sequence ID" value="PKU22036.1"/>
    <property type="molecule type" value="Genomic_DNA"/>
</dbReference>
<organism evidence="2 3">
    <name type="scientific">Telmatospirillum siberiense</name>
    <dbReference type="NCBI Taxonomy" id="382514"/>
    <lineage>
        <taxon>Bacteria</taxon>
        <taxon>Pseudomonadati</taxon>
        <taxon>Pseudomonadota</taxon>
        <taxon>Alphaproteobacteria</taxon>
        <taxon>Rhodospirillales</taxon>
        <taxon>Rhodospirillaceae</taxon>
        <taxon>Telmatospirillum</taxon>
    </lineage>
</organism>
<feature type="signal peptide" evidence="1">
    <location>
        <begin position="1"/>
        <end position="20"/>
    </location>
</feature>
<keyword evidence="3" id="KW-1185">Reference proteome</keyword>
<evidence type="ECO:0000256" key="1">
    <source>
        <dbReference type="SAM" id="SignalP"/>
    </source>
</evidence>
<comment type="caution">
    <text evidence="2">The sequence shown here is derived from an EMBL/GenBank/DDBJ whole genome shotgun (WGS) entry which is preliminary data.</text>
</comment>
<dbReference type="PROSITE" id="PS51257">
    <property type="entry name" value="PROKAR_LIPOPROTEIN"/>
    <property type="match status" value="1"/>
</dbReference>
<evidence type="ECO:0008006" key="4">
    <source>
        <dbReference type="Google" id="ProtNLM"/>
    </source>
</evidence>
<sequence length="99" mass="11012">MEFMTMRRFPPFLLSLPILAGCAGSPGWVNPALPQQRWDADLAVCRHEAEDSLGPSAYVEPGTERTSNPMQMVDQARNAKRYDALIGACMTDKGYHRAK</sequence>
<dbReference type="AlphaFoldDB" id="A0A2N3PNR8"/>
<evidence type="ECO:0000313" key="2">
    <source>
        <dbReference type="EMBL" id="PKU22036.1"/>
    </source>
</evidence>
<evidence type="ECO:0000313" key="3">
    <source>
        <dbReference type="Proteomes" id="UP000233293"/>
    </source>
</evidence>
<dbReference type="Proteomes" id="UP000233293">
    <property type="component" value="Unassembled WGS sequence"/>
</dbReference>
<gene>
    <name evidence="2" type="ORF">CWS72_23810</name>
</gene>
<accession>A0A2N3PNR8</accession>